<name>A0A6J7AH63_9ZZZZ</name>
<accession>A0A6J7AH63</accession>
<dbReference type="AlphaFoldDB" id="A0A6J7AH63"/>
<organism evidence="2">
    <name type="scientific">freshwater metagenome</name>
    <dbReference type="NCBI Taxonomy" id="449393"/>
    <lineage>
        <taxon>unclassified sequences</taxon>
        <taxon>metagenomes</taxon>
        <taxon>ecological metagenomes</taxon>
    </lineage>
</organism>
<dbReference type="EMBL" id="CAFABA010000065">
    <property type="protein sequence ID" value="CAB4832331.1"/>
    <property type="molecule type" value="Genomic_DNA"/>
</dbReference>
<evidence type="ECO:0000256" key="1">
    <source>
        <dbReference type="SAM" id="MobiDB-lite"/>
    </source>
</evidence>
<gene>
    <name evidence="2" type="ORF">UFOPK3139_01635</name>
</gene>
<feature type="region of interest" description="Disordered" evidence="1">
    <location>
        <begin position="1"/>
        <end position="46"/>
    </location>
</feature>
<protein>
    <submittedName>
        <fullName evidence="2">Unannotated protein</fullName>
    </submittedName>
</protein>
<sequence length="77" mass="7866">MPPSPPWMPTVRPASAMRAHTGSKVGHAGDKLPSAVGTGPGTMHTMRAPLSIANSTCSTALSTSASDSTGAAKMRFW</sequence>
<reference evidence="2" key="1">
    <citation type="submission" date="2020-05" db="EMBL/GenBank/DDBJ databases">
        <authorList>
            <person name="Chiriac C."/>
            <person name="Salcher M."/>
            <person name="Ghai R."/>
            <person name="Kavagutti S V."/>
        </authorList>
    </citation>
    <scope>NUCLEOTIDE SEQUENCE</scope>
</reference>
<proteinExistence type="predicted"/>
<evidence type="ECO:0000313" key="2">
    <source>
        <dbReference type="EMBL" id="CAB4832331.1"/>
    </source>
</evidence>